<comment type="caution">
    <text evidence="2">The sequence shown here is derived from an EMBL/GenBank/DDBJ whole genome shotgun (WGS) entry which is preliminary data.</text>
</comment>
<protein>
    <submittedName>
        <fullName evidence="2">Uncharacterized protein</fullName>
    </submittedName>
</protein>
<accession>A0A9W6VHC9</accession>
<dbReference type="EMBL" id="BSTI01000006">
    <property type="protein sequence ID" value="GLY66366.1"/>
    <property type="molecule type" value="Genomic_DNA"/>
</dbReference>
<name>A0A9W6VHC9_9PSEU</name>
<dbReference type="Proteomes" id="UP001165136">
    <property type="component" value="Unassembled WGS sequence"/>
</dbReference>
<evidence type="ECO:0000313" key="2">
    <source>
        <dbReference type="EMBL" id="GLY66366.1"/>
    </source>
</evidence>
<reference evidence="2" key="1">
    <citation type="submission" date="2023-03" db="EMBL/GenBank/DDBJ databases">
        <title>Amycolatopsis taiwanensis NBRC 103393.</title>
        <authorList>
            <person name="Ichikawa N."/>
            <person name="Sato H."/>
            <person name="Tonouchi N."/>
        </authorList>
    </citation>
    <scope>NUCLEOTIDE SEQUENCE</scope>
    <source>
        <strain evidence="2">NBRC 103393</strain>
    </source>
</reference>
<feature type="region of interest" description="Disordered" evidence="1">
    <location>
        <begin position="35"/>
        <end position="83"/>
    </location>
</feature>
<organism evidence="2 3">
    <name type="scientific">Amycolatopsis taiwanensis</name>
    <dbReference type="NCBI Taxonomy" id="342230"/>
    <lineage>
        <taxon>Bacteria</taxon>
        <taxon>Bacillati</taxon>
        <taxon>Actinomycetota</taxon>
        <taxon>Actinomycetes</taxon>
        <taxon>Pseudonocardiales</taxon>
        <taxon>Pseudonocardiaceae</taxon>
        <taxon>Amycolatopsis</taxon>
    </lineage>
</organism>
<evidence type="ECO:0000313" key="3">
    <source>
        <dbReference type="Proteomes" id="UP001165136"/>
    </source>
</evidence>
<gene>
    <name evidence="2" type="ORF">Atai01_29850</name>
</gene>
<keyword evidence="3" id="KW-1185">Reference proteome</keyword>
<sequence length="113" mass="11569">MKAPGGSKADDESWVVHIGAWRRAVDWLIPAAFSAKSPATPPPAQSSTSAAPAIGYPPPSTNSSASAIEHAGCPAAIDPPKDPIWTTTETTGVARTVLPTKKISSACAVYTTV</sequence>
<proteinExistence type="predicted"/>
<dbReference type="AlphaFoldDB" id="A0A9W6VHC9"/>
<evidence type="ECO:0000256" key="1">
    <source>
        <dbReference type="SAM" id="MobiDB-lite"/>
    </source>
</evidence>